<dbReference type="EMBL" id="JAHIBW010000015">
    <property type="protein sequence ID" value="KAG7304101.1"/>
    <property type="molecule type" value="Genomic_DNA"/>
</dbReference>
<protein>
    <submittedName>
        <fullName evidence="2">Uncharacterized protein</fullName>
    </submittedName>
</protein>
<name>A0ABQ7QFV7_PLUXY</name>
<reference evidence="2 3" key="1">
    <citation type="submission" date="2021-06" db="EMBL/GenBank/DDBJ databases">
        <title>A haploid diamondback moth (Plutella xylostella L.) genome assembly resolves 31 chromosomes and identifies a diamide resistance mutation.</title>
        <authorList>
            <person name="Ward C.M."/>
            <person name="Perry K.D."/>
            <person name="Baker G."/>
            <person name="Powis K."/>
            <person name="Heckel D.G."/>
            <person name="Baxter S.W."/>
        </authorList>
    </citation>
    <scope>NUCLEOTIDE SEQUENCE [LARGE SCALE GENOMIC DNA]</scope>
    <source>
        <strain evidence="2 3">LV</strain>
        <tissue evidence="2">Single pupa</tissue>
    </source>
</reference>
<feature type="compositionally biased region" description="Gly residues" evidence="1">
    <location>
        <begin position="22"/>
        <end position="38"/>
    </location>
</feature>
<feature type="region of interest" description="Disordered" evidence="1">
    <location>
        <begin position="21"/>
        <end position="53"/>
    </location>
</feature>
<accession>A0ABQ7QFV7</accession>
<proteinExistence type="predicted"/>
<dbReference type="Proteomes" id="UP000823941">
    <property type="component" value="Chromosome 15"/>
</dbReference>
<evidence type="ECO:0000313" key="2">
    <source>
        <dbReference type="EMBL" id="KAG7304101.1"/>
    </source>
</evidence>
<gene>
    <name evidence="2" type="ORF">JYU34_011033</name>
</gene>
<comment type="caution">
    <text evidence="2">The sequence shown here is derived from an EMBL/GenBank/DDBJ whole genome shotgun (WGS) entry which is preliminary data.</text>
</comment>
<organism evidence="2 3">
    <name type="scientific">Plutella xylostella</name>
    <name type="common">Diamondback moth</name>
    <name type="synonym">Plutella maculipennis</name>
    <dbReference type="NCBI Taxonomy" id="51655"/>
    <lineage>
        <taxon>Eukaryota</taxon>
        <taxon>Metazoa</taxon>
        <taxon>Ecdysozoa</taxon>
        <taxon>Arthropoda</taxon>
        <taxon>Hexapoda</taxon>
        <taxon>Insecta</taxon>
        <taxon>Pterygota</taxon>
        <taxon>Neoptera</taxon>
        <taxon>Endopterygota</taxon>
        <taxon>Lepidoptera</taxon>
        <taxon>Glossata</taxon>
        <taxon>Ditrysia</taxon>
        <taxon>Yponomeutoidea</taxon>
        <taxon>Plutellidae</taxon>
        <taxon>Plutella</taxon>
    </lineage>
</organism>
<evidence type="ECO:0000313" key="3">
    <source>
        <dbReference type="Proteomes" id="UP000823941"/>
    </source>
</evidence>
<keyword evidence="3" id="KW-1185">Reference proteome</keyword>
<evidence type="ECO:0000256" key="1">
    <source>
        <dbReference type="SAM" id="MobiDB-lite"/>
    </source>
</evidence>
<sequence>MLYNQRCGNIQLHFPDNVHVSGAGGRRLHGGGGGGGSAPRGPVPVTPHAGTTRTTATVYEQTRTLHNYRASAQDNAVTCACLC</sequence>